<comment type="caution">
    <text evidence="4">The sequence shown here is derived from an EMBL/GenBank/DDBJ whole genome shotgun (WGS) entry which is preliminary data.</text>
</comment>
<name>N6W2J6_9GAMM</name>
<dbReference type="AlphaFoldDB" id="N6W2J6"/>
<evidence type="ECO:0000313" key="4">
    <source>
        <dbReference type="EMBL" id="ENO14339.1"/>
    </source>
</evidence>
<feature type="transmembrane region" description="Helical" evidence="3">
    <location>
        <begin position="12"/>
        <end position="35"/>
    </location>
</feature>
<reference evidence="4 5" key="1">
    <citation type="journal article" date="2013" name="Genome Announc.">
        <title>Genome Sequence of the Polycyclic Aromatic Hydrocarbon-Degrading Bacterium Strain Marinobacter nanhaiticus D15-8WT.</title>
        <authorList>
            <person name="Cui Z."/>
            <person name="Gao W."/>
            <person name="Li Q."/>
            <person name="Xu G."/>
            <person name="Zheng L."/>
        </authorList>
    </citation>
    <scope>NUCLEOTIDE SEQUENCE [LARGE SCALE GENOMIC DNA]</scope>
    <source>
        <strain evidence="4 5">D15-8W</strain>
    </source>
</reference>
<feature type="transmembrane region" description="Helical" evidence="3">
    <location>
        <begin position="41"/>
        <end position="62"/>
    </location>
</feature>
<dbReference type="PROSITE" id="PS00379">
    <property type="entry name" value="CDP_ALCOHOL_P_TRANSF"/>
    <property type="match status" value="1"/>
</dbReference>
<dbReference type="GO" id="GO:0016020">
    <property type="term" value="C:membrane"/>
    <property type="evidence" value="ECO:0007669"/>
    <property type="project" value="InterPro"/>
</dbReference>
<feature type="transmembrane region" description="Helical" evidence="3">
    <location>
        <begin position="142"/>
        <end position="159"/>
    </location>
</feature>
<evidence type="ECO:0000256" key="1">
    <source>
        <dbReference type="ARBA" id="ARBA00022679"/>
    </source>
</evidence>
<accession>N6W2J6</accession>
<keyword evidence="5" id="KW-1185">Reference proteome</keyword>
<dbReference type="eggNOG" id="COG0558">
    <property type="taxonomic scope" value="Bacteria"/>
</dbReference>
<dbReference type="Gene3D" id="1.20.120.1760">
    <property type="match status" value="1"/>
</dbReference>
<feature type="transmembrane region" description="Helical" evidence="3">
    <location>
        <begin position="222"/>
        <end position="243"/>
    </location>
</feature>
<evidence type="ECO:0000256" key="2">
    <source>
        <dbReference type="RuleBase" id="RU003750"/>
    </source>
</evidence>
<dbReference type="STRING" id="626887.J057_23135"/>
<evidence type="ECO:0000256" key="3">
    <source>
        <dbReference type="SAM" id="Phobius"/>
    </source>
</evidence>
<protein>
    <submittedName>
        <fullName evidence="4">CDP-alcohol phosphatidyltransferase family protein</fullName>
    </submittedName>
</protein>
<dbReference type="OrthoDB" id="9782011at2"/>
<keyword evidence="3" id="KW-0472">Membrane</keyword>
<dbReference type="EMBL" id="APLQ01000014">
    <property type="protein sequence ID" value="ENO14339.1"/>
    <property type="molecule type" value="Genomic_DNA"/>
</dbReference>
<organism evidence="4 5">
    <name type="scientific">Marinobacter nanhaiticus D15-8W</name>
    <dbReference type="NCBI Taxonomy" id="626887"/>
    <lineage>
        <taxon>Bacteria</taxon>
        <taxon>Pseudomonadati</taxon>
        <taxon>Pseudomonadota</taxon>
        <taxon>Gammaproteobacteria</taxon>
        <taxon>Pseudomonadales</taxon>
        <taxon>Marinobacteraceae</taxon>
        <taxon>Marinobacter</taxon>
    </lineage>
</organism>
<feature type="transmembrane region" description="Helical" evidence="3">
    <location>
        <begin position="74"/>
        <end position="98"/>
    </location>
</feature>
<comment type="similarity">
    <text evidence="2">Belongs to the CDP-alcohol phosphatidyltransferase class-I family.</text>
</comment>
<evidence type="ECO:0000313" key="5">
    <source>
        <dbReference type="Proteomes" id="UP000013165"/>
    </source>
</evidence>
<keyword evidence="3" id="KW-0812">Transmembrane</keyword>
<dbReference type="GO" id="GO:0016780">
    <property type="term" value="F:phosphotransferase activity, for other substituted phosphate groups"/>
    <property type="evidence" value="ECO:0007669"/>
    <property type="project" value="InterPro"/>
</dbReference>
<dbReference type="InterPro" id="IPR043130">
    <property type="entry name" value="CDP-OH_PTrfase_TM_dom"/>
</dbReference>
<dbReference type="GO" id="GO:0008654">
    <property type="term" value="P:phospholipid biosynthetic process"/>
    <property type="evidence" value="ECO:0007669"/>
    <property type="project" value="InterPro"/>
</dbReference>
<dbReference type="RefSeq" id="WP_004582559.1">
    <property type="nucleotide sequence ID" value="NZ_AP028878.1"/>
</dbReference>
<dbReference type="Pfam" id="PF01066">
    <property type="entry name" value="CDP-OH_P_transf"/>
    <property type="match status" value="1"/>
</dbReference>
<keyword evidence="3" id="KW-1133">Transmembrane helix</keyword>
<sequence length="248" mass="26756">MDISRPAGLPAKIASELAVAAGLTITAAALLSFTLHLAVPFVAFTTLLGLGLTAAVGVFWALSPPTHRPQDADSLGLANQVTLGRGVLICVVAGFIPFNEYAQTHAWTVASITLIALILDGVDGAAARRTRSHSAFGARFDMELDALLILILCGLTIVMDKAGAWVLLIGLYRYIFVVMGRLYPKLTQPLPESFRRKTICVWQLVTLMICLLPLITPSMATGLLALALALLTYSFMKDIVWLIRQPKR</sequence>
<dbReference type="InterPro" id="IPR048254">
    <property type="entry name" value="CDP_ALCOHOL_P_TRANSF_CS"/>
</dbReference>
<keyword evidence="1 2" id="KW-0808">Transferase</keyword>
<proteinExistence type="inferred from homology"/>
<gene>
    <name evidence="4" type="ORF">J057_23135</name>
</gene>
<feature type="transmembrane region" description="Helical" evidence="3">
    <location>
        <begin position="104"/>
        <end position="122"/>
    </location>
</feature>
<dbReference type="Proteomes" id="UP000013165">
    <property type="component" value="Unassembled WGS sequence"/>
</dbReference>
<dbReference type="HOGENOM" id="CLU_076605_0_0_6"/>
<dbReference type="PATRIC" id="fig|626887.3.peg.4625"/>
<dbReference type="InterPro" id="IPR000462">
    <property type="entry name" value="CDP-OH_P_trans"/>
</dbReference>